<keyword evidence="4" id="KW-0862">Zinc</keyword>
<dbReference type="SUPFAM" id="SSF102712">
    <property type="entry name" value="JAB1/MPN domain"/>
    <property type="match status" value="1"/>
</dbReference>
<evidence type="ECO:0000256" key="2">
    <source>
        <dbReference type="ARBA" id="ARBA00022723"/>
    </source>
</evidence>
<evidence type="ECO:0000313" key="8">
    <source>
        <dbReference type="Proteomes" id="UP001595539"/>
    </source>
</evidence>
<evidence type="ECO:0000259" key="6">
    <source>
        <dbReference type="Pfam" id="PF14464"/>
    </source>
</evidence>
<accession>A0ABV7UA98</accession>
<evidence type="ECO:0000256" key="4">
    <source>
        <dbReference type="ARBA" id="ARBA00022833"/>
    </source>
</evidence>
<dbReference type="Pfam" id="PF14464">
    <property type="entry name" value="Prok-JAB"/>
    <property type="match status" value="1"/>
</dbReference>
<dbReference type="EMBL" id="JBHRXY010000046">
    <property type="protein sequence ID" value="MFC3631825.1"/>
    <property type="molecule type" value="Genomic_DNA"/>
</dbReference>
<keyword evidence="8" id="KW-1185">Reference proteome</keyword>
<dbReference type="RefSeq" id="WP_377764219.1">
    <property type="nucleotide sequence ID" value="NZ_JBHRXY010000046.1"/>
</dbReference>
<feature type="domain" description="JAB" evidence="6">
    <location>
        <begin position="28"/>
        <end position="123"/>
    </location>
</feature>
<keyword evidence="3" id="KW-0378">Hydrolase</keyword>
<proteinExistence type="predicted"/>
<gene>
    <name evidence="7" type="ORF">ACFOM8_20590</name>
</gene>
<keyword evidence="2" id="KW-0479">Metal-binding</keyword>
<name>A0ABV7UA98_9RHOB</name>
<comment type="caution">
    <text evidence="7">The sequence shown here is derived from an EMBL/GenBank/DDBJ whole genome shotgun (WGS) entry which is preliminary data.</text>
</comment>
<evidence type="ECO:0000313" key="7">
    <source>
        <dbReference type="EMBL" id="MFC3631825.1"/>
    </source>
</evidence>
<keyword evidence="5" id="KW-0482">Metalloprotease</keyword>
<sequence>MRYPIGSSGQDLVFTRDVIAYIERHRQLRFWQAEAGGLLFARLSDRDVVVEVATGPRETDRRTRFTYCPDRVAEQREINEMHLRGLMFVGTWHSHPEPVPTPSAIDLHSLAESYILSRHHLNAFVLAIIGQRPVPIGLHVVLGDGLNVFPLEAGTVLPSAAITKLEQDIV</sequence>
<keyword evidence="1" id="KW-0645">Protease</keyword>
<dbReference type="Proteomes" id="UP001595539">
    <property type="component" value="Unassembled WGS sequence"/>
</dbReference>
<dbReference type="InterPro" id="IPR028090">
    <property type="entry name" value="JAB_dom_prok"/>
</dbReference>
<organism evidence="7 8">
    <name type="scientific">Paracoccus angustae</name>
    <dbReference type="NCBI Taxonomy" id="1671480"/>
    <lineage>
        <taxon>Bacteria</taxon>
        <taxon>Pseudomonadati</taxon>
        <taxon>Pseudomonadota</taxon>
        <taxon>Alphaproteobacteria</taxon>
        <taxon>Rhodobacterales</taxon>
        <taxon>Paracoccaceae</taxon>
        <taxon>Paracoccus</taxon>
    </lineage>
</organism>
<evidence type="ECO:0000256" key="3">
    <source>
        <dbReference type="ARBA" id="ARBA00022801"/>
    </source>
</evidence>
<dbReference type="Gene3D" id="3.40.140.10">
    <property type="entry name" value="Cytidine Deaminase, domain 2"/>
    <property type="match status" value="1"/>
</dbReference>
<evidence type="ECO:0000256" key="5">
    <source>
        <dbReference type="ARBA" id="ARBA00023049"/>
    </source>
</evidence>
<reference evidence="8" key="1">
    <citation type="journal article" date="2019" name="Int. J. Syst. Evol. Microbiol.">
        <title>The Global Catalogue of Microorganisms (GCM) 10K type strain sequencing project: providing services to taxonomists for standard genome sequencing and annotation.</title>
        <authorList>
            <consortium name="The Broad Institute Genomics Platform"/>
            <consortium name="The Broad Institute Genome Sequencing Center for Infectious Disease"/>
            <person name="Wu L."/>
            <person name="Ma J."/>
        </authorList>
    </citation>
    <scope>NUCLEOTIDE SEQUENCE [LARGE SCALE GENOMIC DNA]</scope>
    <source>
        <strain evidence="8">KCTC 42473</strain>
    </source>
</reference>
<evidence type="ECO:0000256" key="1">
    <source>
        <dbReference type="ARBA" id="ARBA00022670"/>
    </source>
</evidence>
<protein>
    <submittedName>
        <fullName evidence="7">Mov34/MPN/PAD-1 family protein</fullName>
    </submittedName>
</protein>